<evidence type="ECO:0000313" key="6">
    <source>
        <dbReference type="EMBL" id="ELR67692.1"/>
    </source>
</evidence>
<dbReference type="InterPro" id="IPR001638">
    <property type="entry name" value="Solute-binding_3/MltF_N"/>
</dbReference>
<dbReference type="AlphaFoldDB" id="L8JJT9"/>
<dbReference type="CDD" id="cd13692">
    <property type="entry name" value="PBP2_BztA"/>
    <property type="match status" value="1"/>
</dbReference>
<dbReference type="PANTHER" id="PTHR30085">
    <property type="entry name" value="AMINO ACID ABC TRANSPORTER PERMEASE"/>
    <property type="match status" value="1"/>
</dbReference>
<keyword evidence="3" id="KW-0732">Signal</keyword>
<reference evidence="6 7" key="1">
    <citation type="submission" date="2012-12" db="EMBL/GenBank/DDBJ databases">
        <title>Genome Assembly of Photobacterium sp. AK15.</title>
        <authorList>
            <person name="Khatri I."/>
            <person name="Vaidya B."/>
            <person name="Srinivas T.N.R."/>
            <person name="Subramanian S."/>
            <person name="Pinnaka A."/>
        </authorList>
    </citation>
    <scope>NUCLEOTIDE SEQUENCE [LARGE SCALE GENOMIC DNA]</scope>
    <source>
        <strain evidence="6 7">AK15</strain>
    </source>
</reference>
<dbReference type="Proteomes" id="UP000011134">
    <property type="component" value="Unassembled WGS sequence"/>
</dbReference>
<keyword evidence="7" id="KW-1185">Reference proteome</keyword>
<comment type="caution">
    <text evidence="6">The sequence shown here is derived from an EMBL/GenBank/DDBJ whole genome shotgun (WGS) entry which is preliminary data.</text>
</comment>
<dbReference type="EMBL" id="AMZO01000002">
    <property type="protein sequence ID" value="ELR67692.1"/>
    <property type="molecule type" value="Genomic_DNA"/>
</dbReference>
<dbReference type="Gene3D" id="3.40.190.10">
    <property type="entry name" value="Periplasmic binding protein-like II"/>
    <property type="match status" value="2"/>
</dbReference>
<dbReference type="PATRIC" id="fig|1056511.3.peg.695"/>
<protein>
    <submittedName>
        <fullName evidence="6">Glutamate Aspartate periplasmic binding protein GltI</fullName>
    </submittedName>
</protein>
<name>L8JJT9_9GAMM</name>
<comment type="similarity">
    <text evidence="1">Belongs to the bacterial solute-binding protein 3 family.</text>
</comment>
<evidence type="ECO:0000256" key="1">
    <source>
        <dbReference type="ARBA" id="ARBA00010333"/>
    </source>
</evidence>
<sequence length="410" mass="44840">MNQTIRFIFAISTMAFLLSGCDNGGAEDKAVIKSLESKIQQLEQQLEQSEQASAEASKSSSTCADNIKALEDKIATLEKKLAEAPKVETKSSTSGGTLDKVLKQGYVKCGVSNGLPGFSNPNDKGEWEGLDVEFCQAVAAATLGDKSKVKYIPLTTKERFTALQSGEVDLLARNTTWSLHRDSALGVNFAGVNYYDGQGFMVKKSLGVYSATELDGASICVQAGTTTELNLADYFHFREMKYTPIIFDTEAKTVKGFEAGRCDVMTTDQSALYALRLNLPDPKKVIVLPEIISKEPLGPVVRQGDSQWFNIVKWTLYAMLNAEELGISSVSVNDMKNSNDPNIRRLIGLDGPKGKGLGLKDDWSYQVIKQVGNYSESFERTVGMSSPLEVKRGVNALWRDGGIMYAPPFR</sequence>
<evidence type="ECO:0000259" key="5">
    <source>
        <dbReference type="SMART" id="SM00062"/>
    </source>
</evidence>
<dbReference type="PROSITE" id="PS51257">
    <property type="entry name" value="PROKAR_LIPOPROTEIN"/>
    <property type="match status" value="1"/>
</dbReference>
<accession>L8JJT9</accession>
<evidence type="ECO:0000256" key="2">
    <source>
        <dbReference type="ARBA" id="ARBA00022448"/>
    </source>
</evidence>
<evidence type="ECO:0000256" key="4">
    <source>
        <dbReference type="SAM" id="Coils"/>
    </source>
</evidence>
<dbReference type="InterPro" id="IPR051455">
    <property type="entry name" value="Bact_solute-bind_prot3"/>
</dbReference>
<gene>
    <name evidence="6" type="ORF">C942_01622</name>
</gene>
<dbReference type="GO" id="GO:0006865">
    <property type="term" value="P:amino acid transport"/>
    <property type="evidence" value="ECO:0007669"/>
    <property type="project" value="TreeGrafter"/>
</dbReference>
<feature type="coiled-coil region" evidence="4">
    <location>
        <begin position="25"/>
        <end position="87"/>
    </location>
</feature>
<dbReference type="FunFam" id="3.40.190.10:FF:000114">
    <property type="entry name" value="Amino acid ABC transporter substrate-binding protein"/>
    <property type="match status" value="1"/>
</dbReference>
<evidence type="ECO:0000256" key="3">
    <source>
        <dbReference type="ARBA" id="ARBA00022729"/>
    </source>
</evidence>
<dbReference type="Pfam" id="PF00497">
    <property type="entry name" value="SBP_bac_3"/>
    <property type="match status" value="1"/>
</dbReference>
<feature type="domain" description="Solute-binding protein family 3/N-terminal" evidence="5">
    <location>
        <begin position="106"/>
        <end position="335"/>
    </location>
</feature>
<proteinExistence type="inferred from homology"/>
<dbReference type="PANTHER" id="PTHR30085:SF7">
    <property type="entry name" value="AMINO-ACID ABC TRANSPORTER-BINDING PROTEIN YHDW-RELATED"/>
    <property type="match status" value="1"/>
</dbReference>
<evidence type="ECO:0000313" key="7">
    <source>
        <dbReference type="Proteomes" id="UP000011134"/>
    </source>
</evidence>
<keyword evidence="4" id="KW-0175">Coiled coil</keyword>
<dbReference type="SMART" id="SM00062">
    <property type="entry name" value="PBPb"/>
    <property type="match status" value="1"/>
</dbReference>
<dbReference type="SUPFAM" id="SSF53850">
    <property type="entry name" value="Periplasmic binding protein-like II"/>
    <property type="match status" value="1"/>
</dbReference>
<organism evidence="6 7">
    <name type="scientific">Photobacterium marinum</name>
    <dbReference type="NCBI Taxonomy" id="1056511"/>
    <lineage>
        <taxon>Bacteria</taxon>
        <taxon>Pseudomonadati</taxon>
        <taxon>Pseudomonadota</taxon>
        <taxon>Gammaproteobacteria</taxon>
        <taxon>Vibrionales</taxon>
        <taxon>Vibrionaceae</taxon>
        <taxon>Photobacterium</taxon>
    </lineage>
</organism>
<keyword evidence="2" id="KW-0813">Transport</keyword>